<organism evidence="2 3">
    <name type="scientific">Trametes cubensis</name>
    <dbReference type="NCBI Taxonomy" id="1111947"/>
    <lineage>
        <taxon>Eukaryota</taxon>
        <taxon>Fungi</taxon>
        <taxon>Dikarya</taxon>
        <taxon>Basidiomycota</taxon>
        <taxon>Agaricomycotina</taxon>
        <taxon>Agaricomycetes</taxon>
        <taxon>Polyporales</taxon>
        <taxon>Polyporaceae</taxon>
        <taxon>Trametes</taxon>
    </lineage>
</organism>
<evidence type="ECO:0000313" key="3">
    <source>
        <dbReference type="Proteomes" id="UP001215151"/>
    </source>
</evidence>
<sequence>MSFRCRPSLPRLSIPSLTDATGHLNRDRIAYCPYRDLPCSAAERLTALEGLPLLAVPQVHYELDCDLANAHLAHDPPAFYTSPRSPHNEMPKQRFLTPIPLPSVPSYPTEDASQTADDNDDEQTSPYRCEDLLPGAHTMFHEHLRTMCPLSESDSPLSPQQSSFVAPPAADLPTSGLLFAGVVPSPPTPVLRPTHALLLPPVPLDLSPLPGPAHLSRHEHVELEYASAFNVGSAASIPRSVGTTGHAYPSQSTRITRAPSNGVVSGRAPAVPRFAQPARRERGIPLGTTR</sequence>
<evidence type="ECO:0000313" key="2">
    <source>
        <dbReference type="EMBL" id="KAJ8496070.1"/>
    </source>
</evidence>
<comment type="caution">
    <text evidence="2">The sequence shown here is derived from an EMBL/GenBank/DDBJ whole genome shotgun (WGS) entry which is preliminary data.</text>
</comment>
<feature type="region of interest" description="Disordered" evidence="1">
    <location>
        <begin position="241"/>
        <end position="268"/>
    </location>
</feature>
<evidence type="ECO:0000256" key="1">
    <source>
        <dbReference type="SAM" id="MobiDB-lite"/>
    </source>
</evidence>
<feature type="region of interest" description="Disordered" evidence="1">
    <location>
        <begin position="79"/>
        <end position="127"/>
    </location>
</feature>
<protein>
    <submittedName>
        <fullName evidence="2">Uncharacterized protein</fullName>
    </submittedName>
</protein>
<proteinExistence type="predicted"/>
<name>A0AAD7U2B8_9APHY</name>
<dbReference type="EMBL" id="JAPEVG010000018">
    <property type="protein sequence ID" value="KAJ8496070.1"/>
    <property type="molecule type" value="Genomic_DNA"/>
</dbReference>
<keyword evidence="3" id="KW-1185">Reference proteome</keyword>
<accession>A0AAD7U2B8</accession>
<gene>
    <name evidence="2" type="ORF">ONZ51_g1351</name>
</gene>
<dbReference type="AlphaFoldDB" id="A0AAD7U2B8"/>
<feature type="compositionally biased region" description="Polar residues" evidence="1">
    <location>
        <begin position="249"/>
        <end position="263"/>
    </location>
</feature>
<reference evidence="2" key="1">
    <citation type="submission" date="2022-11" db="EMBL/GenBank/DDBJ databases">
        <title>Genome Sequence of Cubamyces cubensis.</title>
        <authorList>
            <person name="Buettner E."/>
        </authorList>
    </citation>
    <scope>NUCLEOTIDE SEQUENCE</scope>
    <source>
        <strain evidence="2">MPL-01</strain>
    </source>
</reference>
<dbReference type="Proteomes" id="UP001215151">
    <property type="component" value="Unassembled WGS sequence"/>
</dbReference>